<dbReference type="PANTHER" id="PTHR11439:SF467">
    <property type="entry name" value="INTEGRASE CATALYTIC DOMAIN-CONTAINING PROTEIN"/>
    <property type="match status" value="1"/>
</dbReference>
<evidence type="ECO:0000313" key="2">
    <source>
        <dbReference type="Proteomes" id="UP000288805"/>
    </source>
</evidence>
<proteinExistence type="predicted"/>
<accession>A0A438CEQ7</accession>
<reference evidence="1 2" key="1">
    <citation type="journal article" date="2018" name="PLoS Genet.">
        <title>Population sequencing reveals clonal diversity and ancestral inbreeding in the grapevine cultivar Chardonnay.</title>
        <authorList>
            <person name="Roach M.J."/>
            <person name="Johnson D.L."/>
            <person name="Bohlmann J."/>
            <person name="van Vuuren H.J."/>
            <person name="Jones S.J."/>
            <person name="Pretorius I.S."/>
            <person name="Schmidt S.A."/>
            <person name="Borneman A.R."/>
        </authorList>
    </citation>
    <scope>NUCLEOTIDE SEQUENCE [LARGE SCALE GENOMIC DNA]</scope>
    <source>
        <strain evidence="2">cv. Chardonnay</strain>
        <tissue evidence="1">Leaf</tissue>
    </source>
</reference>
<comment type="caution">
    <text evidence="1">The sequence shown here is derived from an EMBL/GenBank/DDBJ whole genome shotgun (WGS) entry which is preliminary data.</text>
</comment>
<dbReference type="Proteomes" id="UP000288805">
    <property type="component" value="Unassembled WGS sequence"/>
</dbReference>
<evidence type="ECO:0000313" key="1">
    <source>
        <dbReference type="EMBL" id="RVW21687.1"/>
    </source>
</evidence>
<dbReference type="EMBL" id="QGNW01002275">
    <property type="protein sequence ID" value="RVW21687.1"/>
    <property type="molecule type" value="Genomic_DNA"/>
</dbReference>
<dbReference type="PANTHER" id="PTHR11439">
    <property type="entry name" value="GAG-POL-RELATED RETROTRANSPOSON"/>
    <property type="match status" value="1"/>
</dbReference>
<organism evidence="1 2">
    <name type="scientific">Vitis vinifera</name>
    <name type="common">Grape</name>
    <dbReference type="NCBI Taxonomy" id="29760"/>
    <lineage>
        <taxon>Eukaryota</taxon>
        <taxon>Viridiplantae</taxon>
        <taxon>Streptophyta</taxon>
        <taxon>Embryophyta</taxon>
        <taxon>Tracheophyta</taxon>
        <taxon>Spermatophyta</taxon>
        <taxon>Magnoliopsida</taxon>
        <taxon>eudicotyledons</taxon>
        <taxon>Gunneridae</taxon>
        <taxon>Pentapetalae</taxon>
        <taxon>rosids</taxon>
        <taxon>Vitales</taxon>
        <taxon>Vitaceae</taxon>
        <taxon>Viteae</taxon>
        <taxon>Vitis</taxon>
    </lineage>
</organism>
<protein>
    <submittedName>
        <fullName evidence="1">Retrovirus-related Pol polyprotein from transposon RE2</fullName>
    </submittedName>
</protein>
<dbReference type="CDD" id="cd09272">
    <property type="entry name" value="RNase_HI_RT_Ty1"/>
    <property type="match status" value="1"/>
</dbReference>
<sequence length="272" mass="30216">MALTLPVSNALSDNVCSSFSNSITGFTSLPFSPTTGTTVPIVDNIVSIPYTHVVQPITTTMSQFLLHTSTNIHSMQTRSKSGIYKPKVYTAVIAFPDHFQEPSSIRQALQLPHWKMTMEAEYSALVRNGQIYFDLLVKTNMVHAKPSSTPMALSQKLALEDSVPFPDVTLYRNTIGALQYLTLTQPNIAFSVNKLSQFLKAPTQHHWSACKRLLHYVSGTRTLGLSFQPIARFTLEGFSDADWACNIDDKRSTTGYCVFLGGNLVTWSSRKQ</sequence>
<gene>
    <name evidence="1" type="primary">RE2_600</name>
    <name evidence="1" type="ORF">CK203_099919</name>
</gene>
<dbReference type="AlphaFoldDB" id="A0A438CEQ7"/>
<name>A0A438CEQ7_VITVI</name>